<protein>
    <submittedName>
        <fullName evidence="7">Serpentine Receptor, class E (Epsilon)</fullName>
    </submittedName>
</protein>
<comment type="similarity">
    <text evidence="2">Belongs to the nematode receptor-like protein sre family.</text>
</comment>
<dbReference type="PaxDb" id="6239-F57G9.7"/>
<evidence type="ECO:0000313" key="7">
    <source>
        <dbReference type="EMBL" id="CAI46597.2"/>
    </source>
</evidence>
<feature type="transmembrane region" description="Helical" evidence="6">
    <location>
        <begin position="66"/>
        <end position="87"/>
    </location>
</feature>
<keyword evidence="5 6" id="KW-0472">Membrane</keyword>
<keyword evidence="3 6" id="KW-0812">Transmembrane</keyword>
<keyword evidence="4 6" id="KW-1133">Transmembrane helix</keyword>
<sequence>MYISVNGSEARFIALFYVKAYQSQCPFEWLYTIFQILEILLVVVAGVLNMYTVYMALHTQSFHINITLIYTVFMFHWFELIISRFFLFPYQEAIFPLQIQNSNSLIVNTFDDIIVPISSPQTNLSLMLGAGLRGRWMLLVCFAIPCIAVERSFATLLVRDYEQKSRVYISISLIIFSELFATIAVYAVVFQIVGVLFLALTATILQLCSFGIIQAIKQKTKYFEKKCERNVNFYTLSVKFQLTENVQSFKLLHVLVIEVAIMITTVSITILLGDLGWISPDHTVFVFYVMEKFIHINPLFICSAVFYMKPRWLKSLLQLVPGRLARRTHAVEFSETEKIRESEADAHFEQLRKLW</sequence>
<dbReference type="HOGENOM" id="CLU_063305_0_0_1"/>
<feature type="transmembrane region" description="Helical" evidence="6">
    <location>
        <begin position="136"/>
        <end position="158"/>
    </location>
</feature>
<organism evidence="7 8">
    <name type="scientific">Caenorhabditis elegans</name>
    <dbReference type="NCBI Taxonomy" id="6239"/>
    <lineage>
        <taxon>Eukaryota</taxon>
        <taxon>Metazoa</taxon>
        <taxon>Ecdysozoa</taxon>
        <taxon>Nematoda</taxon>
        <taxon>Chromadorea</taxon>
        <taxon>Rhabditida</taxon>
        <taxon>Rhabditina</taxon>
        <taxon>Rhabditomorpha</taxon>
        <taxon>Rhabditoidea</taxon>
        <taxon>Rhabditidae</taxon>
        <taxon>Peloderinae</taxon>
        <taxon>Caenorhabditis</taxon>
    </lineage>
</organism>
<dbReference type="GO" id="GO:0007606">
    <property type="term" value="P:sensory perception of chemical stimulus"/>
    <property type="evidence" value="ECO:0007669"/>
    <property type="project" value="InterPro"/>
</dbReference>
<dbReference type="PANTHER" id="PTHR23128:SF132">
    <property type="entry name" value="SERPENTINE RECEPTOR, CLASS E (EPSILON)-RELATED"/>
    <property type="match status" value="1"/>
</dbReference>
<gene>
    <name evidence="7" type="ORF">CELE_F57G9.7</name>
    <name evidence="7 9" type="ORF">F57G9.7</name>
</gene>
<evidence type="ECO:0000256" key="4">
    <source>
        <dbReference type="ARBA" id="ARBA00022989"/>
    </source>
</evidence>
<dbReference type="Pfam" id="PF03125">
    <property type="entry name" value="Sre"/>
    <property type="match status" value="1"/>
</dbReference>
<dbReference type="GO" id="GO:0016020">
    <property type="term" value="C:membrane"/>
    <property type="evidence" value="ECO:0007669"/>
    <property type="project" value="UniProtKB-SubCell"/>
</dbReference>
<evidence type="ECO:0000313" key="8">
    <source>
        <dbReference type="Proteomes" id="UP000001940"/>
    </source>
</evidence>
<feature type="transmembrane region" description="Helical" evidence="6">
    <location>
        <begin position="195"/>
        <end position="216"/>
    </location>
</feature>
<dbReference type="Proteomes" id="UP000001940">
    <property type="component" value="Chromosome II"/>
</dbReference>
<evidence type="ECO:0000256" key="6">
    <source>
        <dbReference type="SAM" id="Phobius"/>
    </source>
</evidence>
<proteinExistence type="inferred from homology"/>
<dbReference type="AlphaFoldDB" id="G5EBZ3"/>
<evidence type="ECO:0000313" key="9">
    <source>
        <dbReference type="WormBase" id="F57G9.7"/>
    </source>
</evidence>
<dbReference type="AGR" id="WB:WBGene00044048"/>
<comment type="subcellular location">
    <subcellularLocation>
        <location evidence="1">Membrane</location>
        <topology evidence="1">Multi-pass membrane protein</topology>
    </subcellularLocation>
</comment>
<evidence type="ECO:0000256" key="3">
    <source>
        <dbReference type="ARBA" id="ARBA00022692"/>
    </source>
</evidence>
<evidence type="ECO:0000256" key="1">
    <source>
        <dbReference type="ARBA" id="ARBA00004141"/>
    </source>
</evidence>
<dbReference type="InParanoid" id="G5EBZ3"/>
<dbReference type="InterPro" id="IPR004151">
    <property type="entry name" value="7TM_GPCR_serpentine_rcpt_Sre"/>
</dbReference>
<dbReference type="PhylomeDB" id="G5EBZ3"/>
<keyword evidence="7" id="KW-0675">Receptor</keyword>
<feature type="transmembrane region" description="Helical" evidence="6">
    <location>
        <begin position="285"/>
        <end position="308"/>
    </location>
</feature>
<feature type="transmembrane region" description="Helical" evidence="6">
    <location>
        <begin position="167"/>
        <end position="189"/>
    </location>
</feature>
<feature type="transmembrane region" description="Helical" evidence="6">
    <location>
        <begin position="29"/>
        <end position="54"/>
    </location>
</feature>
<dbReference type="WormBase" id="F57G9.7">
    <property type="protein sequence ID" value="CE54215"/>
    <property type="gene ID" value="WBGene00044048"/>
</dbReference>
<name>G5EBZ3_CAEEL</name>
<keyword evidence="8" id="KW-1185">Reference proteome</keyword>
<dbReference type="eggNOG" id="ENOG502TFT7">
    <property type="taxonomic scope" value="Eukaryota"/>
</dbReference>
<evidence type="ECO:0000256" key="2">
    <source>
        <dbReference type="ARBA" id="ARBA00006803"/>
    </source>
</evidence>
<dbReference type="PANTHER" id="PTHR23128">
    <property type="entry name" value="SERPENTINE RECEPTOR, CLASS E (EPSILON)-RELATED"/>
    <property type="match status" value="1"/>
</dbReference>
<reference evidence="7 8" key="1">
    <citation type="journal article" date="1998" name="Science">
        <title>Genome sequence of the nematode C. elegans: a platform for investigating biology.</title>
        <authorList>
            <consortium name="The C. elegans sequencing consortium"/>
            <person name="Sulson J.E."/>
            <person name="Waterston R."/>
        </authorList>
    </citation>
    <scope>NUCLEOTIDE SEQUENCE [LARGE SCALE GENOMIC DNA]</scope>
    <source>
        <strain evidence="7 8">Bristol N2</strain>
    </source>
</reference>
<feature type="transmembrane region" description="Helical" evidence="6">
    <location>
        <begin position="251"/>
        <end position="273"/>
    </location>
</feature>
<dbReference type="FunCoup" id="G5EBZ3">
    <property type="interactions" value="2"/>
</dbReference>
<dbReference type="EMBL" id="BX284602">
    <property type="protein sequence ID" value="CAI46597.2"/>
    <property type="molecule type" value="Genomic_DNA"/>
</dbReference>
<dbReference type="OrthoDB" id="5854077at2759"/>
<accession>G5EBZ3</accession>
<evidence type="ECO:0000256" key="5">
    <source>
        <dbReference type="ARBA" id="ARBA00023136"/>
    </source>
</evidence>